<reference evidence="2" key="1">
    <citation type="submission" date="2021-03" db="EMBL/GenBank/DDBJ databases">
        <authorList>
            <person name="Wang G."/>
        </authorList>
    </citation>
    <scope>NUCLEOTIDE SEQUENCE</scope>
    <source>
        <strain evidence="2">KCTC 12899</strain>
    </source>
</reference>
<keyword evidence="3" id="KW-1185">Reference proteome</keyword>
<dbReference type="RefSeq" id="WP_207859271.1">
    <property type="nucleotide sequence ID" value="NZ_JAFREP010000011.1"/>
</dbReference>
<comment type="caution">
    <text evidence="2">The sequence shown here is derived from an EMBL/GenBank/DDBJ whole genome shotgun (WGS) entry which is preliminary data.</text>
</comment>
<dbReference type="EMBL" id="JAFREP010000011">
    <property type="protein sequence ID" value="MBO1319435.1"/>
    <property type="molecule type" value="Genomic_DNA"/>
</dbReference>
<name>A0A8J7QJN6_9BACT</name>
<dbReference type="AlphaFoldDB" id="A0A8J7QJN6"/>
<evidence type="ECO:0000313" key="3">
    <source>
        <dbReference type="Proteomes" id="UP000664417"/>
    </source>
</evidence>
<keyword evidence="1" id="KW-0472">Membrane</keyword>
<accession>A0A8J7QJN6</accession>
<dbReference type="Proteomes" id="UP000664417">
    <property type="component" value="Unassembled WGS sequence"/>
</dbReference>
<sequence>MPISFTETLESLKHDHYKPFVLWTIAVSAVLLLWVAWFVGRPLPLVAHGHDGLLTAVTLPDGSAAWTFRAAFSPGDALAHVVPGSTALIQLDGLAEPRFGRLQGVVGTRGPAAADGRIPVDFAVDAAAFKVPLQDGLRGRARVHVGQATPLQRVLAALGRRHVTAEAAP</sequence>
<evidence type="ECO:0000256" key="1">
    <source>
        <dbReference type="SAM" id="Phobius"/>
    </source>
</evidence>
<keyword evidence="1" id="KW-1133">Transmembrane helix</keyword>
<feature type="transmembrane region" description="Helical" evidence="1">
    <location>
        <begin position="20"/>
        <end position="40"/>
    </location>
</feature>
<proteinExistence type="predicted"/>
<gene>
    <name evidence="2" type="ORF">J3U88_13255</name>
</gene>
<evidence type="ECO:0000313" key="2">
    <source>
        <dbReference type="EMBL" id="MBO1319435.1"/>
    </source>
</evidence>
<protein>
    <submittedName>
        <fullName evidence="2">Uncharacterized protein</fullName>
    </submittedName>
</protein>
<organism evidence="2 3">
    <name type="scientific">Acanthopleuribacter pedis</name>
    <dbReference type="NCBI Taxonomy" id="442870"/>
    <lineage>
        <taxon>Bacteria</taxon>
        <taxon>Pseudomonadati</taxon>
        <taxon>Acidobacteriota</taxon>
        <taxon>Holophagae</taxon>
        <taxon>Acanthopleuribacterales</taxon>
        <taxon>Acanthopleuribacteraceae</taxon>
        <taxon>Acanthopleuribacter</taxon>
    </lineage>
</organism>
<keyword evidence="1" id="KW-0812">Transmembrane</keyword>